<gene>
    <name evidence="3" type="ORF">E6H05_00460</name>
</gene>
<feature type="domain" description="Potassium channel" evidence="2">
    <location>
        <begin position="90"/>
        <end position="156"/>
    </location>
</feature>
<dbReference type="SUPFAM" id="SSF81324">
    <property type="entry name" value="Voltage-gated potassium channels"/>
    <property type="match status" value="1"/>
</dbReference>
<keyword evidence="1" id="KW-0472">Membrane</keyword>
<evidence type="ECO:0000256" key="1">
    <source>
        <dbReference type="SAM" id="Phobius"/>
    </source>
</evidence>
<reference evidence="3 4" key="1">
    <citation type="journal article" date="2019" name="Nat. Microbiol.">
        <title>Mediterranean grassland soil C-N compound turnover is dependent on rainfall and depth, and is mediated by genomically divergent microorganisms.</title>
        <authorList>
            <person name="Diamond S."/>
            <person name="Andeer P.F."/>
            <person name="Li Z."/>
            <person name="Crits-Christoph A."/>
            <person name="Burstein D."/>
            <person name="Anantharaman K."/>
            <person name="Lane K.R."/>
            <person name="Thomas B.C."/>
            <person name="Pan C."/>
            <person name="Northen T.R."/>
            <person name="Banfield J.F."/>
        </authorList>
    </citation>
    <scope>NUCLEOTIDE SEQUENCE [LARGE SCALE GENOMIC DNA]</scope>
    <source>
        <strain evidence="3">NP_8</strain>
    </source>
</reference>
<evidence type="ECO:0000313" key="4">
    <source>
        <dbReference type="Proteomes" id="UP000318834"/>
    </source>
</evidence>
<dbReference type="Proteomes" id="UP000318834">
    <property type="component" value="Unassembled WGS sequence"/>
</dbReference>
<dbReference type="Gene3D" id="1.10.287.70">
    <property type="match status" value="1"/>
</dbReference>
<sequence length="361" mass="40086">MHPVTGVVGVVVIGVILWDTFETVVLPRRVARRLRPARLLFRTLWRFWLLAAAGIRRPGRRESFLSLFGPFSLIALLGGWASMLLLGFALVHSALGLQMSVPERQPTFFTALYLSGTTLFTLGLGDVVPTSAAARVVTVVEAFVGFAFLALVIGYLPVVYQAFSRREAHIAMLDEWAGSPPAASELMRRLGQWRDLDALGQFLAAWERWAAELLESHISYPVLARFRSQHGNESWVASLTTILDTCALVLAGLDGVRPRQAWLTFAMARHVAVDLCQVLDTPPHPPDRDRLPPDDLRRLRAVLNEAGVVLRTGDEVDRKLSELRRSYEPYVTALAGGLLLTLPPWLPSPGAKDNWQKTAWL</sequence>
<feature type="transmembrane region" description="Helical" evidence="1">
    <location>
        <begin position="6"/>
        <end position="27"/>
    </location>
</feature>
<keyword evidence="1" id="KW-0812">Transmembrane</keyword>
<name>A0A537J1A8_9BACT</name>
<dbReference type="GO" id="GO:0034220">
    <property type="term" value="P:monoatomic ion transmembrane transport"/>
    <property type="evidence" value="ECO:0007669"/>
    <property type="project" value="UniProtKB-KW"/>
</dbReference>
<dbReference type="InterPro" id="IPR013099">
    <property type="entry name" value="K_chnl_dom"/>
</dbReference>
<comment type="caution">
    <text evidence="3">The sequence shown here is derived from an EMBL/GenBank/DDBJ whole genome shotgun (WGS) entry which is preliminary data.</text>
</comment>
<accession>A0A537J1A8</accession>
<keyword evidence="3" id="KW-0406">Ion transport</keyword>
<protein>
    <submittedName>
        <fullName evidence="3">Two pore domain potassium channel family protein</fullName>
    </submittedName>
</protein>
<keyword evidence="3" id="KW-0813">Transport</keyword>
<keyword evidence="1" id="KW-1133">Transmembrane helix</keyword>
<keyword evidence="3" id="KW-0407">Ion channel</keyword>
<evidence type="ECO:0000259" key="2">
    <source>
        <dbReference type="Pfam" id="PF07885"/>
    </source>
</evidence>
<dbReference type="AlphaFoldDB" id="A0A537J1A8"/>
<dbReference type="Pfam" id="PF07885">
    <property type="entry name" value="Ion_trans_2"/>
    <property type="match status" value="1"/>
</dbReference>
<feature type="transmembrane region" description="Helical" evidence="1">
    <location>
        <begin position="136"/>
        <end position="156"/>
    </location>
</feature>
<feature type="transmembrane region" description="Helical" evidence="1">
    <location>
        <begin position="67"/>
        <end position="95"/>
    </location>
</feature>
<proteinExistence type="predicted"/>
<dbReference type="EMBL" id="VBAP01000004">
    <property type="protein sequence ID" value="TMI77328.1"/>
    <property type="molecule type" value="Genomic_DNA"/>
</dbReference>
<evidence type="ECO:0000313" key="3">
    <source>
        <dbReference type="EMBL" id="TMI77328.1"/>
    </source>
</evidence>
<organism evidence="3 4">
    <name type="scientific">Candidatus Segetimicrobium genomatis</name>
    <dbReference type="NCBI Taxonomy" id="2569760"/>
    <lineage>
        <taxon>Bacteria</taxon>
        <taxon>Bacillati</taxon>
        <taxon>Candidatus Sysuimicrobiota</taxon>
        <taxon>Candidatus Sysuimicrobiia</taxon>
        <taxon>Candidatus Sysuimicrobiales</taxon>
        <taxon>Candidatus Segetimicrobiaceae</taxon>
        <taxon>Candidatus Segetimicrobium</taxon>
    </lineage>
</organism>
<feature type="transmembrane region" description="Helical" evidence="1">
    <location>
        <begin position="107"/>
        <end position="124"/>
    </location>
</feature>